<dbReference type="SUPFAM" id="SSF55856">
    <property type="entry name" value="Cytochrome b5-like heme/steroid binding domain"/>
    <property type="match status" value="1"/>
</dbReference>
<evidence type="ECO:0000256" key="1">
    <source>
        <dbReference type="SAM" id="MobiDB-lite"/>
    </source>
</evidence>
<dbReference type="EMBL" id="BRYB01001173">
    <property type="protein sequence ID" value="GMI19658.1"/>
    <property type="molecule type" value="Genomic_DNA"/>
</dbReference>
<dbReference type="PROSITE" id="PS50255">
    <property type="entry name" value="CYTOCHROME_B5_2"/>
    <property type="match status" value="1"/>
</dbReference>
<sequence length="134" mass="14028">MPAVISSDHADPSLSACSLPSPSSVPSISAAELRLHNSAPDAPFWAVVDGFVVDASLFRTKHPGGLRKLLQTNDAGAGATAGEFSFSFSRGKNAHFPDTGKRFRAGVEAFLRGEGGEVDFPPHGSLVILGRLQI</sequence>
<dbReference type="InterPro" id="IPR001199">
    <property type="entry name" value="Cyt_B5-like_heme/steroid-bd"/>
</dbReference>
<proteinExistence type="predicted"/>
<reference evidence="3 4" key="1">
    <citation type="journal article" date="2023" name="Commun. Biol.">
        <title>Genome analysis of Parmales, the sister group of diatoms, reveals the evolutionary specialization of diatoms from phago-mixotrophs to photoautotrophs.</title>
        <authorList>
            <person name="Ban H."/>
            <person name="Sato S."/>
            <person name="Yoshikawa S."/>
            <person name="Yamada K."/>
            <person name="Nakamura Y."/>
            <person name="Ichinomiya M."/>
            <person name="Sato N."/>
            <person name="Blanc-Mathieu R."/>
            <person name="Endo H."/>
            <person name="Kuwata A."/>
            <person name="Ogata H."/>
        </authorList>
    </citation>
    <scope>NUCLEOTIDE SEQUENCE [LARGE SCALE GENOMIC DNA]</scope>
</reference>
<dbReference type="Proteomes" id="UP001165060">
    <property type="component" value="Unassembled WGS sequence"/>
</dbReference>
<dbReference type="InterPro" id="IPR036400">
    <property type="entry name" value="Cyt_B5-like_heme/steroid_sf"/>
</dbReference>
<dbReference type="Gene3D" id="3.10.120.10">
    <property type="entry name" value="Cytochrome b5-like heme/steroid binding domain"/>
    <property type="match status" value="1"/>
</dbReference>
<evidence type="ECO:0000259" key="2">
    <source>
        <dbReference type="PROSITE" id="PS50255"/>
    </source>
</evidence>
<keyword evidence="4" id="KW-1185">Reference proteome</keyword>
<accession>A0ABQ6M596</accession>
<feature type="region of interest" description="Disordered" evidence="1">
    <location>
        <begin position="1"/>
        <end position="20"/>
    </location>
</feature>
<protein>
    <recommendedName>
        <fullName evidence="2">Cytochrome b5 heme-binding domain-containing protein</fullName>
    </recommendedName>
</protein>
<gene>
    <name evidence="3" type="ORF">TeGR_g2591</name>
</gene>
<comment type="caution">
    <text evidence="3">The sequence shown here is derived from an EMBL/GenBank/DDBJ whole genome shotgun (WGS) entry which is preliminary data.</text>
</comment>
<evidence type="ECO:0000313" key="4">
    <source>
        <dbReference type="Proteomes" id="UP001165060"/>
    </source>
</evidence>
<organism evidence="3 4">
    <name type="scientific">Tetraparma gracilis</name>
    <dbReference type="NCBI Taxonomy" id="2962635"/>
    <lineage>
        <taxon>Eukaryota</taxon>
        <taxon>Sar</taxon>
        <taxon>Stramenopiles</taxon>
        <taxon>Ochrophyta</taxon>
        <taxon>Bolidophyceae</taxon>
        <taxon>Parmales</taxon>
        <taxon>Triparmaceae</taxon>
        <taxon>Tetraparma</taxon>
    </lineage>
</organism>
<name>A0ABQ6M596_9STRA</name>
<evidence type="ECO:0000313" key="3">
    <source>
        <dbReference type="EMBL" id="GMI19658.1"/>
    </source>
</evidence>
<dbReference type="Pfam" id="PF00173">
    <property type="entry name" value="Cyt-b5"/>
    <property type="match status" value="1"/>
</dbReference>
<feature type="domain" description="Cytochrome b5 heme-binding" evidence="2">
    <location>
        <begin position="25"/>
        <end position="119"/>
    </location>
</feature>